<dbReference type="STRING" id="139825.A0A401GEJ7"/>
<gene>
    <name evidence="7" type="ORF">SCP_0302600</name>
</gene>
<reference evidence="7 8" key="1">
    <citation type="journal article" date="2018" name="Sci. Rep.">
        <title>Genome sequence of the cauliflower mushroom Sparassis crispa (Hanabiratake) and its association with beneficial usage.</title>
        <authorList>
            <person name="Kiyama R."/>
            <person name="Furutani Y."/>
            <person name="Kawaguchi K."/>
            <person name="Nakanishi T."/>
        </authorList>
    </citation>
    <scope>NUCLEOTIDE SEQUENCE [LARGE SCALE GENOMIC DNA]</scope>
</reference>
<feature type="compositionally biased region" description="Low complexity" evidence="4">
    <location>
        <begin position="349"/>
        <end position="365"/>
    </location>
</feature>
<dbReference type="InterPro" id="IPR015943">
    <property type="entry name" value="WD40/YVTN_repeat-like_dom_sf"/>
</dbReference>
<sequence length="1132" mass="125359">MVAQTEKRLLWHPGRENKFVVGGGTQLTLYEWVPESSEIKQVTSQLDLTLMKCFAWSPDKTFDDLVAVGLSNGRVDLMRLEATKYARDHVLSSGPCVSLPARNSRSCNALAFSPVDANYLAVGLDKVRNDSSLVIWDIHTATPSLSLGPTVPSATTLNAPLPTVRSHSHIPRGDVGPRADSRILQQHAPADTVSSVAFLPHSPTLLLAGISHRWLRLFDLRDPLAAPTTVASKVHGIATDPLEPHRIGCFGEGVATIWDTRHLTQPLLTFTEKDASADGARARPSSVFVTMEFSSTRRGVLATLERDAHHVRFWDLQQAATVELHTSPSERSRDSSQSGKVTRSWTNPSSMLPWTGSSLSSSHTSQARPTSEHQAEPYYLMLSDTRRTKAFSKPLSSFALVPSTETHPLTSNILVVNKEGDLELYAVHDTPKHTPWSVRGDLAIGIGCSYRILPGFHELGPPPEPWDILMQPSIPGSKAQSVDRNVRDESSVRGRGGHGTPAPTFGRGDEDGFPALPARTPTNLAATRPGRSRTYSPAALRNLHFEHSAVPKTDVHPPALLSVPKGEYALPLNGGSHKERRTSSRHTKDLSPGKSSTGITIQHVVEEDVSMTMRRRVIQGYGLVNPLHNSIVARDTSDEPILAELWLWIHHAQRLLSDPTPRLEGYNFAYQGLSGIWEGLRSSQSSSSAHPTPRMPQRSMPLDSPTLAMSTLASESHVTRTTSRRATRRRSHPPAPAIPEDFLAAIKTLNERCATDRSSWQPSATTSKLSQRQFALQLCGWSLCQDDLAHAIRRWEKENRHSQAACWLVFTDQHKSAVDLLMRSKDESHHMMSGMLAALAPSASNFPSRNHELIAHCEKLIVRLQDPYLRAMLTYLTLRDWSEVLLEEALPLRERLAIAFQFLDDRELSAYLRRVADRCCHDGDIEGLVVTGLTAVGMDILQTYLDITGDIQTVAVLSALSPARAQDARARRWLDAYRDLLDGWRLFHHRCQLDIDRGRILQEAIAHADIAPFEWAPRQIVLRCNYCGAPMDPPFDATHHPRATACPHCSRPLPRCSICLMTLSIVQDTARNAALARSEARDTIDDALVFCQTCRHGGHASHILQWFYGEDRARTHGTCPVAGCDCRCAEEF</sequence>
<dbReference type="Pfam" id="PF21719">
    <property type="entry name" value="MIOS_a-sol"/>
    <property type="match status" value="1"/>
</dbReference>
<dbReference type="InterPro" id="IPR031488">
    <property type="entry name" value="Zn_ribbon_mio"/>
</dbReference>
<comment type="similarity">
    <text evidence="1">Belongs to the WD repeat mio family.</text>
</comment>
<dbReference type="Proteomes" id="UP000287166">
    <property type="component" value="Unassembled WGS sequence"/>
</dbReference>
<dbReference type="InterPro" id="IPR037593">
    <property type="entry name" value="MIOS/Sea4"/>
</dbReference>
<feature type="domain" description="MIOS-like alpha-solenoid" evidence="6">
    <location>
        <begin position="763"/>
        <end position="902"/>
    </location>
</feature>
<keyword evidence="8" id="KW-1185">Reference proteome</keyword>
<proteinExistence type="inferred from homology"/>
<feature type="region of interest" description="Disordered" evidence="4">
    <location>
        <begin position="570"/>
        <end position="596"/>
    </location>
</feature>
<evidence type="ECO:0000256" key="3">
    <source>
        <dbReference type="ARBA" id="ARBA00022737"/>
    </source>
</evidence>
<feature type="compositionally biased region" description="Basic residues" evidence="4">
    <location>
        <begin position="722"/>
        <end position="732"/>
    </location>
</feature>
<dbReference type="PANTHER" id="PTHR16453">
    <property type="entry name" value="WD40 DOMAIN-CONTAINING PROTEIN MIO FAMILY MEMBER"/>
    <property type="match status" value="1"/>
</dbReference>
<dbReference type="Gene3D" id="2.130.10.10">
    <property type="entry name" value="YVTN repeat-like/Quinoprotein amine dehydrogenase"/>
    <property type="match status" value="1"/>
</dbReference>
<feature type="domain" description="GATOR2 complex protein MIO zinc-ribbon like" evidence="5">
    <location>
        <begin position="1041"/>
        <end position="1130"/>
    </location>
</feature>
<organism evidence="7 8">
    <name type="scientific">Sparassis crispa</name>
    <dbReference type="NCBI Taxonomy" id="139825"/>
    <lineage>
        <taxon>Eukaryota</taxon>
        <taxon>Fungi</taxon>
        <taxon>Dikarya</taxon>
        <taxon>Basidiomycota</taxon>
        <taxon>Agaricomycotina</taxon>
        <taxon>Agaricomycetes</taxon>
        <taxon>Polyporales</taxon>
        <taxon>Sparassidaceae</taxon>
        <taxon>Sparassis</taxon>
    </lineage>
</organism>
<evidence type="ECO:0000259" key="6">
    <source>
        <dbReference type="Pfam" id="PF21719"/>
    </source>
</evidence>
<comment type="caution">
    <text evidence="7">The sequence shown here is derived from an EMBL/GenBank/DDBJ whole genome shotgun (WGS) entry which is preliminary data.</text>
</comment>
<accession>A0A401GEJ7</accession>
<evidence type="ECO:0000313" key="8">
    <source>
        <dbReference type="Proteomes" id="UP000287166"/>
    </source>
</evidence>
<evidence type="ECO:0000256" key="2">
    <source>
        <dbReference type="ARBA" id="ARBA00022574"/>
    </source>
</evidence>
<dbReference type="SUPFAM" id="SSF50978">
    <property type="entry name" value="WD40 repeat-like"/>
    <property type="match status" value="1"/>
</dbReference>
<protein>
    <submittedName>
        <fullName evidence="7">WD40 repeat-like protein</fullName>
    </submittedName>
</protein>
<feature type="region of interest" description="Disordered" evidence="4">
    <location>
        <begin position="324"/>
        <end position="376"/>
    </location>
</feature>
<dbReference type="Pfam" id="PF17034">
    <property type="entry name" value="zinc_ribbon_16"/>
    <property type="match status" value="1"/>
</dbReference>
<evidence type="ECO:0000256" key="4">
    <source>
        <dbReference type="SAM" id="MobiDB-lite"/>
    </source>
</evidence>
<feature type="compositionally biased region" description="Polar residues" evidence="4">
    <location>
        <begin position="339"/>
        <end position="348"/>
    </location>
</feature>
<evidence type="ECO:0000259" key="5">
    <source>
        <dbReference type="Pfam" id="PF17034"/>
    </source>
</evidence>
<dbReference type="CDD" id="cd16691">
    <property type="entry name" value="mRING-H2-C3H3C2_Mio"/>
    <property type="match status" value="1"/>
</dbReference>
<dbReference type="RefSeq" id="XP_027611458.1">
    <property type="nucleotide sequence ID" value="XM_027755657.1"/>
</dbReference>
<keyword evidence="3" id="KW-0677">Repeat</keyword>
<evidence type="ECO:0000256" key="1">
    <source>
        <dbReference type="ARBA" id="ARBA00009713"/>
    </source>
</evidence>
<dbReference type="GO" id="GO:0005737">
    <property type="term" value="C:cytoplasm"/>
    <property type="evidence" value="ECO:0007669"/>
    <property type="project" value="TreeGrafter"/>
</dbReference>
<name>A0A401GEJ7_9APHY</name>
<dbReference type="EMBL" id="BFAD01000003">
    <property type="protein sequence ID" value="GBE80545.1"/>
    <property type="molecule type" value="Genomic_DNA"/>
</dbReference>
<feature type="region of interest" description="Disordered" evidence="4">
    <location>
        <begin position="681"/>
        <end position="737"/>
    </location>
</feature>
<dbReference type="GO" id="GO:1904263">
    <property type="term" value="P:positive regulation of TORC1 signaling"/>
    <property type="evidence" value="ECO:0007669"/>
    <property type="project" value="TreeGrafter"/>
</dbReference>
<evidence type="ECO:0000313" key="7">
    <source>
        <dbReference type="EMBL" id="GBE80545.1"/>
    </source>
</evidence>
<dbReference type="FunCoup" id="A0A401GEJ7">
    <property type="interactions" value="540"/>
</dbReference>
<keyword evidence="2" id="KW-0853">WD repeat</keyword>
<dbReference type="InterPro" id="IPR036322">
    <property type="entry name" value="WD40_repeat_dom_sf"/>
</dbReference>
<dbReference type="PANTHER" id="PTHR16453:SF9">
    <property type="entry name" value="GATOR COMPLEX PROTEIN MIOS"/>
    <property type="match status" value="1"/>
</dbReference>
<feature type="region of interest" description="Disordered" evidence="4">
    <location>
        <begin position="475"/>
        <end position="509"/>
    </location>
</feature>
<dbReference type="Pfam" id="PF21720">
    <property type="entry name" value="MIOS_WD40"/>
    <property type="match status" value="2"/>
</dbReference>
<dbReference type="AlphaFoldDB" id="A0A401GEJ7"/>
<dbReference type="OrthoDB" id="341486at2759"/>
<dbReference type="InterPro" id="IPR049092">
    <property type="entry name" value="MIOS_a-sol"/>
</dbReference>
<dbReference type="GeneID" id="38777462"/>
<dbReference type="InParanoid" id="A0A401GEJ7"/>